<name>A0A2H5BM08_9CAUD</name>
<keyword evidence="2" id="KW-1185">Reference proteome</keyword>
<dbReference type="Proteomes" id="UP000240214">
    <property type="component" value="Segment"/>
</dbReference>
<dbReference type="GO" id="GO:0004519">
    <property type="term" value="F:endonuclease activity"/>
    <property type="evidence" value="ECO:0007669"/>
    <property type="project" value="UniProtKB-KW"/>
</dbReference>
<dbReference type="EMBL" id="MG593803">
    <property type="protein sequence ID" value="AUG87324.1"/>
    <property type="molecule type" value="Genomic_DNA"/>
</dbReference>
<evidence type="ECO:0000313" key="1">
    <source>
        <dbReference type="EMBL" id="AUG87324.1"/>
    </source>
</evidence>
<keyword evidence="1" id="KW-0255">Endonuclease</keyword>
<organism evidence="1 2">
    <name type="scientific">Streptomyces phage Rowa</name>
    <dbReference type="NCBI Taxonomy" id="2059883"/>
    <lineage>
        <taxon>Viruses</taxon>
        <taxon>Duplodnaviria</taxon>
        <taxon>Heunggongvirae</taxon>
        <taxon>Uroviricota</taxon>
        <taxon>Caudoviricetes</taxon>
        <taxon>Rowavirus</taxon>
        <taxon>Rowavirus rowa</taxon>
    </lineage>
</organism>
<reference evidence="2" key="1">
    <citation type="submission" date="2017-11" db="EMBL/GenBank/DDBJ databases">
        <authorList>
            <person name="Han C.G."/>
        </authorList>
    </citation>
    <scope>NUCLEOTIDE SEQUENCE [LARGE SCALE GENOMIC DNA]</scope>
</reference>
<keyword evidence="1" id="KW-0540">Nuclease</keyword>
<sequence length="109" mass="12044">MTTRTCYRCKEVKPLEEFPRAASKPKGHDYLCKPCKVVVESERKRQTPGLQAEASRAQRAGIRLNKCAVCSTSIQGRGLCVTCEECVEVLGGLEGLKRAVRAVRYLSGK</sequence>
<accession>A0A2H5BM08</accession>
<gene>
    <name evidence="1" type="ORF">SEA_ROWA_60</name>
</gene>
<keyword evidence="1" id="KW-0378">Hydrolase</keyword>
<proteinExistence type="predicted"/>
<protein>
    <submittedName>
        <fullName evidence="1">HNH endonuclease</fullName>
    </submittedName>
</protein>
<evidence type="ECO:0000313" key="2">
    <source>
        <dbReference type="Proteomes" id="UP000240214"/>
    </source>
</evidence>